<dbReference type="InterPro" id="IPR004090">
    <property type="entry name" value="Chemotax_Me-accpt_rcpt"/>
</dbReference>
<dbReference type="PRINTS" id="PR00260">
    <property type="entry name" value="CHEMTRNSDUCR"/>
</dbReference>
<proteinExistence type="inferred from homology"/>
<dbReference type="PROSITE" id="PS50885">
    <property type="entry name" value="HAMP"/>
    <property type="match status" value="1"/>
</dbReference>
<evidence type="ECO:0000313" key="10">
    <source>
        <dbReference type="EMBL" id="MBU2711115.1"/>
    </source>
</evidence>
<keyword evidence="2" id="KW-1003">Cell membrane</keyword>
<dbReference type="PANTHER" id="PTHR32089">
    <property type="entry name" value="METHYL-ACCEPTING CHEMOTAXIS PROTEIN MCPB"/>
    <property type="match status" value="1"/>
</dbReference>
<feature type="transmembrane region" description="Helical" evidence="6">
    <location>
        <begin position="218"/>
        <end position="241"/>
    </location>
</feature>
<dbReference type="Pfam" id="PF00015">
    <property type="entry name" value="MCPsignal"/>
    <property type="match status" value="1"/>
</dbReference>
<sequence length="573" mass="62663">MLHFFRNLKISTKILSLSTLLLLFVVSVAGYSLRQMMMLSDKLKAIAREEVSLLGAANDISSSQQKKNIYLERALRLTIENRMVTSFVLEEAQGSTASLQRNQQLIKSTTVDMGKRLAAINAIIVKLQEQNWSTQVVQNIENIREEFGKLTLEVADFDKKIQVFFADGQTSEEVLEAEIHKLEGTQDIIDKHILGLMDGVERLALEIIRESEQIETNAIIRAVFFSALAVLIGTVLAFFIAQNIRQNLNRAIKTAQQLGAGNLTVSVASREQQDEVGQLLRELELMSQHFRKVLGKVTESSMHIAQLSATLSSNTSDTAKDTEAQQSGIEQIASSITEMVSSIQEVSKNAHVAAESTQQADQQATEGHDIVSGVTGSISTLVTSVENTSEVIKQLAKETANVESILDVIGSIAEQTNLLALNAAIEAARAGEQGKGFAVVADEVRGLALRTHESTQQIQTLIRNLQQQATNSVSKMDEGCSYAAETVQRATKAEESLNNIANAVNTINSMNMQIASAAEEQSSVAELINQSIEDISHKTQLNADRTHQISKESHDLSSLAETLQSVVKQFKTS</sequence>
<evidence type="ECO:0000313" key="11">
    <source>
        <dbReference type="Proteomes" id="UP000690515"/>
    </source>
</evidence>
<dbReference type="InterPro" id="IPR004089">
    <property type="entry name" value="MCPsignal_dom"/>
</dbReference>
<reference evidence="10 11" key="1">
    <citation type="submission" date="2021-04" db="EMBL/GenBank/DDBJ databases">
        <authorList>
            <person name="Pira H."/>
            <person name="Risdian C."/>
            <person name="Wink J."/>
        </authorList>
    </citation>
    <scope>NUCLEOTIDE SEQUENCE [LARGE SCALE GENOMIC DNA]</scope>
    <source>
        <strain evidence="10 11">WH53</strain>
    </source>
</reference>
<organism evidence="10 11">
    <name type="scientific">Zooshikella harenae</name>
    <dbReference type="NCBI Taxonomy" id="2827238"/>
    <lineage>
        <taxon>Bacteria</taxon>
        <taxon>Pseudomonadati</taxon>
        <taxon>Pseudomonadota</taxon>
        <taxon>Gammaproteobacteria</taxon>
        <taxon>Oceanospirillales</taxon>
        <taxon>Zooshikellaceae</taxon>
        <taxon>Zooshikella</taxon>
    </lineage>
</organism>
<evidence type="ECO:0000256" key="6">
    <source>
        <dbReference type="SAM" id="Phobius"/>
    </source>
</evidence>
<dbReference type="Pfam" id="PF00672">
    <property type="entry name" value="HAMP"/>
    <property type="match status" value="1"/>
</dbReference>
<dbReference type="EMBL" id="JAGSOY010000015">
    <property type="protein sequence ID" value="MBU2711115.1"/>
    <property type="molecule type" value="Genomic_DNA"/>
</dbReference>
<evidence type="ECO:0000256" key="5">
    <source>
        <dbReference type="PROSITE-ProRule" id="PRU00284"/>
    </source>
</evidence>
<comment type="similarity">
    <text evidence="4">Belongs to the methyl-accepting chemotaxis (MCP) protein family.</text>
</comment>
<evidence type="ECO:0000256" key="3">
    <source>
        <dbReference type="ARBA" id="ARBA00023224"/>
    </source>
</evidence>
<gene>
    <name evidence="10" type="ORF">KCG35_08590</name>
</gene>
<dbReference type="SMART" id="SM00304">
    <property type="entry name" value="HAMP"/>
    <property type="match status" value="1"/>
</dbReference>
<keyword evidence="11" id="KW-1185">Reference proteome</keyword>
<dbReference type="PROSITE" id="PS50192">
    <property type="entry name" value="T_SNARE"/>
    <property type="match status" value="1"/>
</dbReference>
<accession>A0ABS5ZAV1</accession>
<keyword evidence="3 5" id="KW-0807">Transducer</keyword>
<keyword evidence="6" id="KW-0472">Membrane</keyword>
<feature type="domain" description="HAMP" evidence="9">
    <location>
        <begin position="242"/>
        <end position="295"/>
    </location>
</feature>
<evidence type="ECO:0000259" key="8">
    <source>
        <dbReference type="PROSITE" id="PS50192"/>
    </source>
</evidence>
<keyword evidence="2" id="KW-0997">Cell inner membrane</keyword>
<keyword evidence="6" id="KW-0812">Transmembrane</keyword>
<comment type="caution">
    <text evidence="10">The sequence shown here is derived from an EMBL/GenBank/DDBJ whole genome shotgun (WGS) entry which is preliminary data.</text>
</comment>
<dbReference type="SUPFAM" id="SSF58104">
    <property type="entry name" value="Methyl-accepting chemotaxis protein (MCP) signaling domain"/>
    <property type="match status" value="1"/>
</dbReference>
<evidence type="ECO:0000256" key="1">
    <source>
        <dbReference type="ARBA" id="ARBA00004429"/>
    </source>
</evidence>
<dbReference type="SMART" id="SM00283">
    <property type="entry name" value="MA"/>
    <property type="match status" value="1"/>
</dbReference>
<dbReference type="InterPro" id="IPR003660">
    <property type="entry name" value="HAMP_dom"/>
</dbReference>
<dbReference type="InterPro" id="IPR000727">
    <property type="entry name" value="T_SNARE_dom"/>
</dbReference>
<evidence type="ECO:0000256" key="4">
    <source>
        <dbReference type="ARBA" id="ARBA00029447"/>
    </source>
</evidence>
<evidence type="ECO:0000259" key="9">
    <source>
        <dbReference type="PROSITE" id="PS50885"/>
    </source>
</evidence>
<evidence type="ECO:0000256" key="2">
    <source>
        <dbReference type="ARBA" id="ARBA00022519"/>
    </source>
</evidence>
<dbReference type="PANTHER" id="PTHR32089:SF112">
    <property type="entry name" value="LYSOZYME-LIKE PROTEIN-RELATED"/>
    <property type="match status" value="1"/>
</dbReference>
<evidence type="ECO:0000259" key="7">
    <source>
        <dbReference type="PROSITE" id="PS50111"/>
    </source>
</evidence>
<dbReference type="CDD" id="cd11386">
    <property type="entry name" value="MCP_signal"/>
    <property type="match status" value="1"/>
</dbReference>
<dbReference type="Proteomes" id="UP000690515">
    <property type="component" value="Unassembled WGS sequence"/>
</dbReference>
<keyword evidence="6" id="KW-1133">Transmembrane helix</keyword>
<feature type="domain" description="Methyl-accepting transducer" evidence="7">
    <location>
        <begin position="300"/>
        <end position="536"/>
    </location>
</feature>
<dbReference type="RefSeq" id="WP_215819278.1">
    <property type="nucleotide sequence ID" value="NZ_JAGSOY010000015.1"/>
</dbReference>
<dbReference type="PROSITE" id="PS50111">
    <property type="entry name" value="CHEMOTAXIS_TRANSDUC_2"/>
    <property type="match status" value="1"/>
</dbReference>
<protein>
    <submittedName>
        <fullName evidence="10">Methyl-accepting chemotaxis protein</fullName>
    </submittedName>
</protein>
<dbReference type="Gene3D" id="1.10.287.950">
    <property type="entry name" value="Methyl-accepting chemotaxis protein"/>
    <property type="match status" value="1"/>
</dbReference>
<comment type="subcellular location">
    <subcellularLocation>
        <location evidence="1">Cell inner membrane</location>
        <topology evidence="1">Multi-pass membrane protein</topology>
    </subcellularLocation>
</comment>
<feature type="domain" description="T-SNARE coiled-coil homology" evidence="8">
    <location>
        <begin position="487"/>
        <end position="549"/>
    </location>
</feature>
<name>A0ABS5ZAV1_9GAMM</name>